<sequence>MKKKISNLKLQKSKAHGYRFTVGRILQIVVALVFLVFVGRFLYIGISKTVNGQNLSQRTQQLYKRNQVLKATRGTIYDKNGLAIAEDSHLYTIYAILDKSSINYKNKPEYVVNKKKTAEKLATVLPMSAKTILKYLNPKHKAFQVQFGAGGSDLTKNQRDKIVAMKLPGIKFLETPSRLYPNGNFASHIVGLAQPEYNKKDGSQSLVGTMGLEAWYDNILKGRDGYRISSVDASENQMPNGSQTYKAAKNGDDLYLTIDSQLQTYLEDRLTYVQQQYDPVSMTAVVEDMKTGKILAASQRPTFNPQTKKGLSKSYRNILVQDAYEPGSVFKILTLAAAVNTGTYHPNEYYKSGSVTIGNATIHDWNNSGWGTIPLSQAFPRSSNTGFVHIERDMGKKKWKSYLNKFHIGQKTGVTLPGEQAGFISFASPVDQAVTSFGQGVNVNVMQMMQAFSSLANNGQMVKPQFVDRVTNSEGETIKGYQIQKVGTPIYSAATRKVILDNMKKVLNKQIGTGSAYKMPGESIAIKTGTAQIANPKGGGYLKGDSNYIFSVVGVTPANNPRYCVYLTMKQPRRMSKPAERILASIFKPIMSRVITLSKNADNSSIAVKTPNLKGMSYDAAEKKAQSLGLNLVKIGSGSKVTDQVLTKSQKQESGSKVFVLTSGKITCPDMKGWRIEDLHQFASLSGVKINIDGNGRVQSQSVKPGTTLTAGTKININLKE</sequence>
<proteinExistence type="inferred from homology"/>
<dbReference type="GO" id="GO:0008658">
    <property type="term" value="F:penicillin binding"/>
    <property type="evidence" value="ECO:0007669"/>
    <property type="project" value="InterPro"/>
</dbReference>
<comment type="caution">
    <text evidence="17">The sequence shown here is derived from an EMBL/GenBank/DDBJ whole genome shotgun (WGS) entry which is preliminary data.</text>
</comment>
<dbReference type="Gene3D" id="3.90.1310.10">
    <property type="entry name" value="Penicillin-binding protein 2a (Domain 2)"/>
    <property type="match status" value="1"/>
</dbReference>
<evidence type="ECO:0000256" key="14">
    <source>
        <dbReference type="ARBA" id="ARBA00055980"/>
    </source>
</evidence>
<dbReference type="GO" id="GO:0071555">
    <property type="term" value="P:cell wall organization"/>
    <property type="evidence" value="ECO:0007669"/>
    <property type="project" value="UniProtKB-KW"/>
</dbReference>
<dbReference type="SUPFAM" id="SSF54184">
    <property type="entry name" value="Penicillin-binding protein 2x (pbp-2x), c-terminal domain"/>
    <property type="match status" value="2"/>
</dbReference>
<evidence type="ECO:0000256" key="2">
    <source>
        <dbReference type="ARBA" id="ARBA00007171"/>
    </source>
</evidence>
<keyword evidence="9 15" id="KW-1133">Transmembrane helix</keyword>
<dbReference type="InterPro" id="IPR050515">
    <property type="entry name" value="Beta-lactam/transpept"/>
</dbReference>
<comment type="similarity">
    <text evidence="2">Belongs to the transpeptidase family.</text>
</comment>
<dbReference type="PANTHER" id="PTHR30627:SF26">
    <property type="entry name" value="PENICILLIN-BINDING PROTEIN 2B"/>
    <property type="match status" value="1"/>
</dbReference>
<dbReference type="SUPFAM" id="SSF56601">
    <property type="entry name" value="beta-lactamase/transpeptidase-like"/>
    <property type="match status" value="1"/>
</dbReference>
<evidence type="ECO:0000256" key="10">
    <source>
        <dbReference type="ARBA" id="ARBA00023136"/>
    </source>
</evidence>
<reference evidence="17 18" key="1">
    <citation type="submission" date="2019-04" db="EMBL/GenBank/DDBJ databases">
        <title>Microbes associate with the intestines of laboratory mice.</title>
        <authorList>
            <person name="Navarre W."/>
            <person name="Wong E."/>
            <person name="Huang K."/>
            <person name="Tropini C."/>
            <person name="Ng K."/>
            <person name="Yu B."/>
        </authorList>
    </citation>
    <scope>NUCLEOTIDE SEQUENCE [LARGE SCALE GENOMIC DNA]</scope>
    <source>
        <strain evidence="17 18">NM61_E11</strain>
    </source>
</reference>
<dbReference type="Pfam" id="PF03793">
    <property type="entry name" value="PASTA"/>
    <property type="match status" value="2"/>
</dbReference>
<evidence type="ECO:0000256" key="3">
    <source>
        <dbReference type="ARBA" id="ARBA00022475"/>
    </source>
</evidence>
<keyword evidence="7" id="KW-0133">Cell shape</keyword>
<dbReference type="Proteomes" id="UP000309117">
    <property type="component" value="Unassembled WGS sequence"/>
</dbReference>
<keyword evidence="5 15" id="KW-0812">Transmembrane</keyword>
<dbReference type="CDD" id="cd06575">
    <property type="entry name" value="PASTA_Pbp2x-like_2"/>
    <property type="match status" value="1"/>
</dbReference>
<evidence type="ECO:0000256" key="5">
    <source>
        <dbReference type="ARBA" id="ARBA00022692"/>
    </source>
</evidence>
<keyword evidence="4" id="KW-0132">Cell division</keyword>
<dbReference type="Gene3D" id="3.30.70.2110">
    <property type="match status" value="1"/>
</dbReference>
<dbReference type="CDD" id="cd06576">
    <property type="entry name" value="PASTA_Pbp2x-like_1"/>
    <property type="match status" value="1"/>
</dbReference>
<feature type="transmembrane region" description="Helical" evidence="15">
    <location>
        <begin position="21"/>
        <end position="43"/>
    </location>
</feature>
<dbReference type="SUPFAM" id="SSF56519">
    <property type="entry name" value="Penicillin binding protein dimerisation domain"/>
    <property type="match status" value="1"/>
</dbReference>
<evidence type="ECO:0000313" key="17">
    <source>
        <dbReference type="EMBL" id="TGY17788.1"/>
    </source>
</evidence>
<organism evidence="17 18">
    <name type="scientific">Lactobacillus intestinalis</name>
    <dbReference type="NCBI Taxonomy" id="151781"/>
    <lineage>
        <taxon>Bacteria</taxon>
        <taxon>Bacillati</taxon>
        <taxon>Bacillota</taxon>
        <taxon>Bacilli</taxon>
        <taxon>Lactobacillales</taxon>
        <taxon>Lactobacillaceae</taxon>
        <taxon>Lactobacillus</taxon>
    </lineage>
</organism>
<evidence type="ECO:0000313" key="18">
    <source>
        <dbReference type="Proteomes" id="UP000309117"/>
    </source>
</evidence>
<dbReference type="InterPro" id="IPR005543">
    <property type="entry name" value="PASTA_dom"/>
</dbReference>
<dbReference type="EMBL" id="SRYV01000001">
    <property type="protein sequence ID" value="TGY17788.1"/>
    <property type="molecule type" value="Genomic_DNA"/>
</dbReference>
<evidence type="ECO:0000256" key="15">
    <source>
        <dbReference type="SAM" id="Phobius"/>
    </source>
</evidence>
<keyword evidence="3" id="KW-1003">Cell membrane</keyword>
<dbReference type="GO" id="GO:0009252">
    <property type="term" value="P:peptidoglycan biosynthetic process"/>
    <property type="evidence" value="ECO:0007669"/>
    <property type="project" value="UniProtKB-KW"/>
</dbReference>
<gene>
    <name evidence="17" type="ORF">E5351_01360</name>
</gene>
<dbReference type="GO" id="GO:0005886">
    <property type="term" value="C:plasma membrane"/>
    <property type="evidence" value="ECO:0007669"/>
    <property type="project" value="UniProtKB-SubCell"/>
</dbReference>
<keyword evidence="6" id="KW-0677">Repeat</keyword>
<evidence type="ECO:0000256" key="12">
    <source>
        <dbReference type="ARBA" id="ARBA00023306"/>
    </source>
</evidence>
<evidence type="ECO:0000259" key="16">
    <source>
        <dbReference type="PROSITE" id="PS51178"/>
    </source>
</evidence>
<protein>
    <submittedName>
        <fullName evidence="17">Penicillin-binding protein</fullName>
    </submittedName>
</protein>
<evidence type="ECO:0000256" key="8">
    <source>
        <dbReference type="ARBA" id="ARBA00022984"/>
    </source>
</evidence>
<evidence type="ECO:0000256" key="1">
    <source>
        <dbReference type="ARBA" id="ARBA00004162"/>
    </source>
</evidence>
<dbReference type="PANTHER" id="PTHR30627">
    <property type="entry name" value="PEPTIDOGLYCAN D,D-TRANSPEPTIDASE"/>
    <property type="match status" value="1"/>
</dbReference>
<dbReference type="InterPro" id="IPR001460">
    <property type="entry name" value="PCN-bd_Tpept"/>
</dbReference>
<dbReference type="InterPro" id="IPR005311">
    <property type="entry name" value="PBP_dimer"/>
</dbReference>
<dbReference type="AlphaFoldDB" id="A0A4S2BRU5"/>
<comment type="function">
    <text evidence="14">A transpeptidase that forms peptide cross-links between adjacent glycan strands in cell wall peptidoglycan (PG). Part of the divisome machinery that synthesizes the septal cross wall. Beta-lactams inactivate the PBPs by acylating an essential serine residue in the active site of these proteins.</text>
</comment>
<evidence type="ECO:0000256" key="11">
    <source>
        <dbReference type="ARBA" id="ARBA00023251"/>
    </source>
</evidence>
<dbReference type="FunFam" id="3.40.710.10:FF:000095">
    <property type="entry name" value="Penicillin-binding protein 2x"/>
    <property type="match status" value="1"/>
</dbReference>
<dbReference type="Pfam" id="PF03717">
    <property type="entry name" value="PBP_dimer"/>
    <property type="match status" value="1"/>
</dbReference>
<dbReference type="Gene3D" id="3.40.710.10">
    <property type="entry name" value="DD-peptidase/beta-lactamase superfamily"/>
    <property type="match status" value="1"/>
</dbReference>
<evidence type="ECO:0000256" key="9">
    <source>
        <dbReference type="ARBA" id="ARBA00022989"/>
    </source>
</evidence>
<evidence type="ECO:0000256" key="7">
    <source>
        <dbReference type="ARBA" id="ARBA00022960"/>
    </source>
</evidence>
<evidence type="ECO:0000256" key="13">
    <source>
        <dbReference type="ARBA" id="ARBA00023316"/>
    </source>
</evidence>
<dbReference type="SMART" id="SM00740">
    <property type="entry name" value="PASTA"/>
    <property type="match status" value="2"/>
</dbReference>
<keyword evidence="13" id="KW-0961">Cell wall biogenesis/degradation</keyword>
<dbReference type="RefSeq" id="WP_135960215.1">
    <property type="nucleotide sequence ID" value="NZ_AQFR02000003.1"/>
</dbReference>
<dbReference type="GO" id="GO:0046677">
    <property type="term" value="P:response to antibiotic"/>
    <property type="evidence" value="ECO:0007669"/>
    <property type="project" value="UniProtKB-KW"/>
</dbReference>
<name>A0A4S2BRU5_9LACO</name>
<dbReference type="GO" id="GO:0051301">
    <property type="term" value="P:cell division"/>
    <property type="evidence" value="ECO:0007669"/>
    <property type="project" value="UniProtKB-KW"/>
</dbReference>
<dbReference type="Pfam" id="PF00905">
    <property type="entry name" value="Transpeptidase"/>
    <property type="match status" value="1"/>
</dbReference>
<keyword evidence="10 15" id="KW-0472">Membrane</keyword>
<accession>A0A4S2BRU5</accession>
<dbReference type="Gene3D" id="3.30.10.20">
    <property type="match status" value="1"/>
</dbReference>
<dbReference type="InterPro" id="IPR036138">
    <property type="entry name" value="PBP_dimer_sf"/>
</dbReference>
<dbReference type="InterPro" id="IPR012338">
    <property type="entry name" value="Beta-lactam/transpept-like"/>
</dbReference>
<dbReference type="Gene3D" id="2.20.70.70">
    <property type="match status" value="1"/>
</dbReference>
<keyword evidence="11" id="KW-0046">Antibiotic resistance</keyword>
<evidence type="ECO:0000256" key="6">
    <source>
        <dbReference type="ARBA" id="ARBA00022737"/>
    </source>
</evidence>
<dbReference type="GO" id="GO:0008360">
    <property type="term" value="P:regulation of cell shape"/>
    <property type="evidence" value="ECO:0007669"/>
    <property type="project" value="UniProtKB-KW"/>
</dbReference>
<evidence type="ECO:0000256" key="4">
    <source>
        <dbReference type="ARBA" id="ARBA00022618"/>
    </source>
</evidence>
<comment type="subcellular location">
    <subcellularLocation>
        <location evidence="1">Cell membrane</location>
        <topology evidence="1">Single-pass membrane protein</topology>
    </subcellularLocation>
</comment>
<keyword evidence="12" id="KW-0131">Cell cycle</keyword>
<dbReference type="PROSITE" id="PS51178">
    <property type="entry name" value="PASTA"/>
    <property type="match status" value="1"/>
</dbReference>
<feature type="domain" description="PASTA" evidence="16">
    <location>
        <begin position="662"/>
        <end position="721"/>
    </location>
</feature>
<keyword evidence="8" id="KW-0573">Peptidoglycan synthesis</keyword>